<dbReference type="EMBL" id="GL732593">
    <property type="protein sequence ID" value="EFX73113.1"/>
    <property type="molecule type" value="Genomic_DNA"/>
</dbReference>
<dbReference type="HOGENOM" id="CLU_814491_0_0_1"/>
<feature type="transmembrane region" description="Helical" evidence="1">
    <location>
        <begin position="139"/>
        <end position="161"/>
    </location>
</feature>
<evidence type="ECO:0000259" key="2">
    <source>
        <dbReference type="Pfam" id="PF23608"/>
    </source>
</evidence>
<reference evidence="3 4" key="1">
    <citation type="journal article" date="2011" name="Science">
        <title>The ecoresponsive genome of Daphnia pulex.</title>
        <authorList>
            <person name="Colbourne J.K."/>
            <person name="Pfrender M.E."/>
            <person name="Gilbert D."/>
            <person name="Thomas W.K."/>
            <person name="Tucker A."/>
            <person name="Oakley T.H."/>
            <person name="Tokishita S."/>
            <person name="Aerts A."/>
            <person name="Arnold G.J."/>
            <person name="Basu M.K."/>
            <person name="Bauer D.J."/>
            <person name="Caceres C.E."/>
            <person name="Carmel L."/>
            <person name="Casola C."/>
            <person name="Choi J.H."/>
            <person name="Detter J.C."/>
            <person name="Dong Q."/>
            <person name="Dusheyko S."/>
            <person name="Eads B.D."/>
            <person name="Frohlich T."/>
            <person name="Geiler-Samerotte K.A."/>
            <person name="Gerlach D."/>
            <person name="Hatcher P."/>
            <person name="Jogdeo S."/>
            <person name="Krijgsveld J."/>
            <person name="Kriventseva E.V."/>
            <person name="Kultz D."/>
            <person name="Laforsch C."/>
            <person name="Lindquist E."/>
            <person name="Lopez J."/>
            <person name="Manak J.R."/>
            <person name="Muller J."/>
            <person name="Pangilinan J."/>
            <person name="Patwardhan R.P."/>
            <person name="Pitluck S."/>
            <person name="Pritham E.J."/>
            <person name="Rechtsteiner A."/>
            <person name="Rho M."/>
            <person name="Rogozin I.B."/>
            <person name="Sakarya O."/>
            <person name="Salamov A."/>
            <person name="Schaack S."/>
            <person name="Shapiro H."/>
            <person name="Shiga Y."/>
            <person name="Skalitzky C."/>
            <person name="Smith Z."/>
            <person name="Souvorov A."/>
            <person name="Sung W."/>
            <person name="Tang Z."/>
            <person name="Tsuchiya D."/>
            <person name="Tu H."/>
            <person name="Vos H."/>
            <person name="Wang M."/>
            <person name="Wolf Y.I."/>
            <person name="Yamagata H."/>
            <person name="Yamada T."/>
            <person name="Ye Y."/>
            <person name="Shaw J.R."/>
            <person name="Andrews J."/>
            <person name="Crease T.J."/>
            <person name="Tang H."/>
            <person name="Lucas S.M."/>
            <person name="Robertson H.M."/>
            <person name="Bork P."/>
            <person name="Koonin E.V."/>
            <person name="Zdobnov E.M."/>
            <person name="Grigoriev I.V."/>
            <person name="Lynch M."/>
            <person name="Boore J.L."/>
        </authorList>
    </citation>
    <scope>NUCLEOTIDE SEQUENCE [LARGE SCALE GENOMIC DNA]</scope>
</reference>
<dbReference type="AlphaFoldDB" id="E9H5A1"/>
<keyword evidence="1" id="KW-0812">Transmembrane</keyword>
<protein>
    <recommendedName>
        <fullName evidence="2">ILCR1 Ig-like domain-containing protein</fullName>
    </recommendedName>
</protein>
<evidence type="ECO:0000256" key="1">
    <source>
        <dbReference type="SAM" id="Phobius"/>
    </source>
</evidence>
<dbReference type="OrthoDB" id="6338109at2759"/>
<sequence>MAVQNWTTQFIIHPLPTYSSIIVQFLPADVEYDFNLYEVLLSECDSASLSISVGRSAVCYANQSKPECIFDNLTVGKYCAFVRPLDQRCNYGNIWKVKDHCTVHSDVIELAHSSPSTNTQWLPRGSVLGDSVGNHSTTILSAVIISLVLVAGFVGALIYRIRRRSQMRNHRKFPAIHLTRSSVITTGSTRKNILLLWLRDNSQLTQQVNQLKDQFKGLNARIMDIYDDELYDELSVDPAHWLNEIMAMKNLRIVVVGSPRLEQQFTNDVRPGNELDNLEGLVLYAIKQLWLLKAASHSLYSTTFFVRFSNIPYDGNTNELTPFRCFLLPMHCEELVFYINS</sequence>
<dbReference type="InParanoid" id="E9H5A1"/>
<evidence type="ECO:0000313" key="4">
    <source>
        <dbReference type="Proteomes" id="UP000000305"/>
    </source>
</evidence>
<accession>E9H5A1</accession>
<gene>
    <name evidence="3" type="ORF">DAPPUDRAFT_307970</name>
</gene>
<keyword evidence="1" id="KW-0472">Membrane</keyword>
<name>E9H5A1_DAPPU</name>
<dbReference type="Pfam" id="PF23608">
    <property type="entry name" value="Ig_ILCR1"/>
    <property type="match status" value="1"/>
</dbReference>
<proteinExistence type="predicted"/>
<keyword evidence="4" id="KW-1185">Reference proteome</keyword>
<evidence type="ECO:0000313" key="3">
    <source>
        <dbReference type="EMBL" id="EFX73113.1"/>
    </source>
</evidence>
<dbReference type="InterPro" id="IPR057066">
    <property type="entry name" value="Ig_ILCR1"/>
</dbReference>
<keyword evidence="1" id="KW-1133">Transmembrane helix</keyword>
<dbReference type="Proteomes" id="UP000000305">
    <property type="component" value="Unassembled WGS sequence"/>
</dbReference>
<feature type="domain" description="ILCR1 Ig-like" evidence="2">
    <location>
        <begin position="5"/>
        <end position="87"/>
    </location>
</feature>
<dbReference type="KEGG" id="dpx:DAPPUDRAFT_307970"/>
<organism evidence="3 4">
    <name type="scientific">Daphnia pulex</name>
    <name type="common">Water flea</name>
    <dbReference type="NCBI Taxonomy" id="6669"/>
    <lineage>
        <taxon>Eukaryota</taxon>
        <taxon>Metazoa</taxon>
        <taxon>Ecdysozoa</taxon>
        <taxon>Arthropoda</taxon>
        <taxon>Crustacea</taxon>
        <taxon>Branchiopoda</taxon>
        <taxon>Diplostraca</taxon>
        <taxon>Cladocera</taxon>
        <taxon>Anomopoda</taxon>
        <taxon>Daphniidae</taxon>
        <taxon>Daphnia</taxon>
    </lineage>
</organism>
<dbReference type="PhylomeDB" id="E9H5A1"/>